<dbReference type="InterPro" id="IPR035986">
    <property type="entry name" value="PKD_dom_sf"/>
</dbReference>
<dbReference type="Gene3D" id="2.60.40.3010">
    <property type="match status" value="1"/>
</dbReference>
<feature type="region of interest" description="Disordered" evidence="1">
    <location>
        <begin position="21"/>
        <end position="49"/>
    </location>
</feature>
<reference evidence="4 5" key="1">
    <citation type="submission" date="2023-09" db="EMBL/GenBank/DDBJ databases">
        <authorList>
            <person name="Qi X."/>
        </authorList>
    </citation>
    <scope>NUCLEOTIDE SEQUENCE [LARGE SCALE GENOMIC DNA]</scope>
    <source>
        <strain evidence="4 5">S1-1</strain>
    </source>
</reference>
<feature type="signal peptide" evidence="2">
    <location>
        <begin position="1"/>
        <end position="18"/>
    </location>
</feature>
<evidence type="ECO:0000313" key="4">
    <source>
        <dbReference type="EMBL" id="WOH38884.1"/>
    </source>
</evidence>
<dbReference type="Proteomes" id="UP001301442">
    <property type="component" value="Chromosome"/>
</dbReference>
<dbReference type="PANTHER" id="PTHR46182:SF2">
    <property type="entry name" value="FI19480P1"/>
    <property type="match status" value="1"/>
</dbReference>
<dbReference type="InterPro" id="IPR029865">
    <property type="entry name" value="KIAA0319-like"/>
</dbReference>
<accession>A0ABZ0GT77</accession>
<dbReference type="PANTHER" id="PTHR46182">
    <property type="entry name" value="FI19480P1"/>
    <property type="match status" value="1"/>
</dbReference>
<evidence type="ECO:0000256" key="2">
    <source>
        <dbReference type="SAM" id="SignalP"/>
    </source>
</evidence>
<keyword evidence="5" id="KW-1185">Reference proteome</keyword>
<keyword evidence="2" id="KW-0732">Signal</keyword>
<evidence type="ECO:0000313" key="5">
    <source>
        <dbReference type="Proteomes" id="UP001301442"/>
    </source>
</evidence>
<dbReference type="Pfam" id="PF07603">
    <property type="entry name" value="Lcl_C"/>
    <property type="match status" value="1"/>
</dbReference>
<sequence length="923" mass="99582">MKRLVIVFYCLTLLIACGGGGGGGSDTAKKDDTTPPPPPAENSAPSLTVSSPASVQELSVVTVNANASDSDGQISSIDWQQTAGPTVVLTLDATAKTASFTAPQVSMSDVKKVLSFDVTATDDDGDFIKKSVSLTVEAVNAAPFFNITHDQSIGEGKLVALTANADDADGEIISYLWSTAIENNINIVNGSSKNASFQAPVVTKTTDYTFTVEATDNEGSKAFQNIVVTVNPTVQGELFYRPQAVEAAQAILAASFSHSKTAIVVEDDLLPYRVEVFDTNNSKLGEAVSLDSENFNVEVNGNLAGGFYIKSSHRSYRQKLIKDENGEVVYDEFTEEALKAFTEGGAPILEAFYVADIEAICDIESKYTCNATPFTTVISKTGRLTGSINVVDALPIVEQHLNFELTSDPFLVEQIPAGINFSAIETVIDNGNGTISWVDAVMDFLNGSRADINMITEQFIMSNETRLELTTEAGVLVNSYEIVDIEAQASFLGDDADQLIMNGLNYSWTINYPNGSIEQGCNGLNTNAISFKAPAVLQKDFIFVSVTVNSGDFSETKSITVVVDPAPAPENTAPAIEQMQDMIVSSGDTVDLAAVVSDGEDFSCNITHSWTQISGPTVTLSNENAASPSFVAPNTADEVIALTFELSVTDSGDQTISTPVDIYVTKQVNVGNFALNDTGVTKCANYAFGSLNTAGHDNQIDCENNDNLLPLPQMQDAMVGRDANQNSNADGSAGFSFTKIAADGSELDHDASQWTCVVDNVTGLMWENKSTEESLQNKNMVFTHFNSDQSTNAGMQGIEQSEYCQEAETCFNSESFVEAVNSQEQSLCGYSDWRLPTRMELHSLVDYSGGTSKNGKPRIVEQFFPNTVLEHYMTSSHAGEKRTPDLYENRKLWVVSFIDGQLALWNTTYNVTDSRLPIRLVRK</sequence>
<evidence type="ECO:0000256" key="1">
    <source>
        <dbReference type="SAM" id="MobiDB-lite"/>
    </source>
</evidence>
<name>A0ABZ0GT77_9GAMM</name>
<organism evidence="4 5">
    <name type="scientific">Thalassotalea fonticola</name>
    <dbReference type="NCBI Taxonomy" id="3065649"/>
    <lineage>
        <taxon>Bacteria</taxon>
        <taxon>Pseudomonadati</taxon>
        <taxon>Pseudomonadota</taxon>
        <taxon>Gammaproteobacteria</taxon>
        <taxon>Alteromonadales</taxon>
        <taxon>Colwelliaceae</taxon>
        <taxon>Thalassotalea</taxon>
    </lineage>
</organism>
<protein>
    <submittedName>
        <fullName evidence="4">DUF1566 domain-containing protein</fullName>
    </submittedName>
</protein>
<gene>
    <name evidence="4" type="ORF">RI844_06605</name>
</gene>
<dbReference type="EMBL" id="CP136600">
    <property type="protein sequence ID" value="WOH38884.1"/>
    <property type="molecule type" value="Genomic_DNA"/>
</dbReference>
<dbReference type="InterPro" id="IPR013783">
    <property type="entry name" value="Ig-like_fold"/>
</dbReference>
<dbReference type="Gene3D" id="2.60.40.10">
    <property type="entry name" value="Immunoglobulins"/>
    <property type="match status" value="2"/>
</dbReference>
<dbReference type="Pfam" id="PF22352">
    <property type="entry name" value="K319L-like_PKD"/>
    <property type="match status" value="3"/>
</dbReference>
<dbReference type="SUPFAM" id="SSF49299">
    <property type="entry name" value="PKD domain"/>
    <property type="match status" value="1"/>
</dbReference>
<proteinExistence type="predicted"/>
<dbReference type="RefSeq" id="WP_348397650.1">
    <property type="nucleotide sequence ID" value="NZ_CP136600.1"/>
</dbReference>
<dbReference type="PROSITE" id="PS51257">
    <property type="entry name" value="PROKAR_LIPOPROTEIN"/>
    <property type="match status" value="1"/>
</dbReference>
<evidence type="ECO:0000259" key="3">
    <source>
        <dbReference type="Pfam" id="PF07603"/>
    </source>
</evidence>
<dbReference type="InterPro" id="IPR011460">
    <property type="entry name" value="Lcl_C"/>
</dbReference>
<feature type="chain" id="PRO_5046055903" evidence="2">
    <location>
        <begin position="19"/>
        <end position="923"/>
    </location>
</feature>
<feature type="domain" description="Lcl C-terminal" evidence="3">
    <location>
        <begin position="756"/>
        <end position="921"/>
    </location>
</feature>